<organism evidence="12 13">
    <name type="scientific">Zingiber officinale</name>
    <name type="common">Ginger</name>
    <name type="synonym">Amomum zingiber</name>
    <dbReference type="NCBI Taxonomy" id="94328"/>
    <lineage>
        <taxon>Eukaryota</taxon>
        <taxon>Viridiplantae</taxon>
        <taxon>Streptophyta</taxon>
        <taxon>Embryophyta</taxon>
        <taxon>Tracheophyta</taxon>
        <taxon>Spermatophyta</taxon>
        <taxon>Magnoliopsida</taxon>
        <taxon>Liliopsida</taxon>
        <taxon>Zingiberales</taxon>
        <taxon>Zingiberaceae</taxon>
        <taxon>Zingiber</taxon>
    </lineage>
</organism>
<dbReference type="PROSITE" id="PS50011">
    <property type="entry name" value="PROTEIN_KINASE_DOM"/>
    <property type="match status" value="1"/>
</dbReference>
<keyword evidence="3" id="KW-0808">Transferase</keyword>
<feature type="compositionally biased region" description="Low complexity" evidence="10">
    <location>
        <begin position="16"/>
        <end position="29"/>
    </location>
</feature>
<dbReference type="InterPro" id="IPR050538">
    <property type="entry name" value="MAP_kinase_kinase_kinase"/>
</dbReference>
<evidence type="ECO:0000313" key="13">
    <source>
        <dbReference type="Proteomes" id="UP000734854"/>
    </source>
</evidence>
<gene>
    <name evidence="12" type="ORF">ZIOFF_052877</name>
</gene>
<dbReference type="InterPro" id="IPR000719">
    <property type="entry name" value="Prot_kinase_dom"/>
</dbReference>
<dbReference type="GO" id="GO:0005737">
    <property type="term" value="C:cytoplasm"/>
    <property type="evidence" value="ECO:0007669"/>
    <property type="project" value="TreeGrafter"/>
</dbReference>
<dbReference type="PANTHER" id="PTHR48016">
    <property type="entry name" value="MAP KINASE KINASE KINASE SSK2-RELATED-RELATED"/>
    <property type="match status" value="1"/>
</dbReference>
<evidence type="ECO:0000256" key="7">
    <source>
        <dbReference type="ARBA" id="ARBA00047559"/>
    </source>
</evidence>
<evidence type="ECO:0000313" key="12">
    <source>
        <dbReference type="EMBL" id="KAG6484362.1"/>
    </source>
</evidence>
<feature type="compositionally biased region" description="Gly residues" evidence="10">
    <location>
        <begin position="32"/>
        <end position="42"/>
    </location>
</feature>
<evidence type="ECO:0000256" key="8">
    <source>
        <dbReference type="ARBA" id="ARBA00048329"/>
    </source>
</evidence>
<dbReference type="GO" id="GO:0005524">
    <property type="term" value="F:ATP binding"/>
    <property type="evidence" value="ECO:0007669"/>
    <property type="project" value="UniProtKB-UniRule"/>
</dbReference>
<feature type="domain" description="Protein kinase" evidence="11">
    <location>
        <begin position="358"/>
        <end position="624"/>
    </location>
</feature>
<protein>
    <recommendedName>
        <fullName evidence="2">mitogen-activated protein kinase kinase kinase</fullName>
        <ecNumber evidence="2">2.7.11.25</ecNumber>
    </recommendedName>
</protein>
<dbReference type="Pfam" id="PF00069">
    <property type="entry name" value="Pkinase"/>
    <property type="match status" value="1"/>
</dbReference>
<comment type="similarity">
    <text evidence="1">Belongs to the protein kinase superfamily. STE Ser/Thr protein kinase family. MAP kinase kinase kinase subfamily.</text>
</comment>
<feature type="region of interest" description="Disordered" evidence="10">
    <location>
        <begin position="128"/>
        <end position="157"/>
    </location>
</feature>
<keyword evidence="5" id="KW-0418">Kinase</keyword>
<dbReference type="AlphaFoldDB" id="A0A8J5FCF0"/>
<keyword evidence="4 9" id="KW-0547">Nucleotide-binding</keyword>
<dbReference type="SMART" id="SM00220">
    <property type="entry name" value="S_TKc"/>
    <property type="match status" value="1"/>
</dbReference>
<evidence type="ECO:0000256" key="6">
    <source>
        <dbReference type="ARBA" id="ARBA00022840"/>
    </source>
</evidence>
<dbReference type="InterPro" id="IPR011009">
    <property type="entry name" value="Kinase-like_dom_sf"/>
</dbReference>
<evidence type="ECO:0000256" key="5">
    <source>
        <dbReference type="ARBA" id="ARBA00022777"/>
    </source>
</evidence>
<dbReference type="SUPFAM" id="SSF56112">
    <property type="entry name" value="Protein kinase-like (PK-like)"/>
    <property type="match status" value="1"/>
</dbReference>
<reference evidence="12 13" key="1">
    <citation type="submission" date="2020-08" db="EMBL/GenBank/DDBJ databases">
        <title>Plant Genome Project.</title>
        <authorList>
            <person name="Zhang R.-G."/>
        </authorList>
    </citation>
    <scope>NUCLEOTIDE SEQUENCE [LARGE SCALE GENOMIC DNA]</scope>
    <source>
        <tissue evidence="12">Rhizome</tissue>
    </source>
</reference>
<feature type="compositionally biased region" description="Polar residues" evidence="10">
    <location>
        <begin position="205"/>
        <end position="215"/>
    </location>
</feature>
<feature type="compositionally biased region" description="Basic residues" evidence="10">
    <location>
        <begin position="1"/>
        <end position="10"/>
    </location>
</feature>
<sequence>MPFWNRKRIPRNNLLSSYSPSSASAPTSPGRTDGGGGGGGLGLPKDHRVHYSSRRCQPQPRLIRQNNLRRLMEHELNALCLDAVEDASSSTSVSWSLSNHVASAAATSSTPVSRSRSPSELYNVPVRSASSPIVSPRPLPLPESVTRASPPRELRSGRNVFLSPEESAGGPLPRDFSTVDGLGGGIDAAAEPTPRDSGLGRSSKELNSTGTTSNGITLNIPAKRALTGDLLSPAASPVRIARRSSGVASLVSSSVNGIPGFHVLSEPDILQNSVSASSSQSSPKIMQSNENSPVYGLAIKNYRRPRNHSAPASPLHRAMHSDSMTAWHDRGGNVNVHPLPLPPGASSKIDVPVVASQWRKKKLIGSGTFGNVYVATNCYNGALCAMKEVSIIPDDSRSAECLKQLEQEIQFLSQFKHPNIVQYYGSEMIEDQLYIYLEYVHPGSVNKYVRQYYGVLPERIVRRFTGHILKGLAYLHDKKIMHRDIKGANLLVDVNGVVKLADFGMAKHNADFIDQLNGATNCHSMKGSAFWMAPEMLQATMNKKIVYDVAVDIWSLGCTIIEMFTGNHPWSGLQEAQAMFNVLNYDPPIPETLSMEGKDFLQCCFRRNPAERPTANKLLEHPFVERFQHHSLNSPVQAITEIRPNACLNLPLDYTFSPSNGGKPKRCLFVKRKPTSTIDNIQLPSYPENFESATSHLSARLIPKLFSSLSPRSKFTASNAAGSSTLTQHGALSSDGKHQLYVQRRFEGKDYATSF</sequence>
<evidence type="ECO:0000256" key="4">
    <source>
        <dbReference type="ARBA" id="ARBA00022741"/>
    </source>
</evidence>
<proteinExistence type="inferred from homology"/>
<keyword evidence="13" id="KW-1185">Reference proteome</keyword>
<dbReference type="PROSITE" id="PS00108">
    <property type="entry name" value="PROTEIN_KINASE_ST"/>
    <property type="match status" value="1"/>
</dbReference>
<name>A0A8J5FCF0_ZINOF</name>
<dbReference type="PANTHER" id="PTHR48016:SF5">
    <property type="entry name" value="MITOGEN-ACTIVATED PROTEIN KINASE KINASE KINASE 5"/>
    <property type="match status" value="1"/>
</dbReference>
<dbReference type="InterPro" id="IPR017441">
    <property type="entry name" value="Protein_kinase_ATP_BS"/>
</dbReference>
<evidence type="ECO:0000256" key="3">
    <source>
        <dbReference type="ARBA" id="ARBA00022679"/>
    </source>
</evidence>
<dbReference type="PROSITE" id="PS00107">
    <property type="entry name" value="PROTEIN_KINASE_ATP"/>
    <property type="match status" value="1"/>
</dbReference>
<dbReference type="Proteomes" id="UP000734854">
    <property type="component" value="Unassembled WGS sequence"/>
</dbReference>
<comment type="catalytic activity">
    <reaction evidence="7">
        <text>L-threonyl-[protein] + ATP = O-phospho-L-threonyl-[protein] + ADP + H(+)</text>
        <dbReference type="Rhea" id="RHEA:46608"/>
        <dbReference type="Rhea" id="RHEA-COMP:11060"/>
        <dbReference type="Rhea" id="RHEA-COMP:11605"/>
        <dbReference type="ChEBI" id="CHEBI:15378"/>
        <dbReference type="ChEBI" id="CHEBI:30013"/>
        <dbReference type="ChEBI" id="CHEBI:30616"/>
        <dbReference type="ChEBI" id="CHEBI:61977"/>
        <dbReference type="ChEBI" id="CHEBI:456216"/>
        <dbReference type="EC" id="2.7.11.25"/>
    </reaction>
</comment>
<dbReference type="InterPro" id="IPR008271">
    <property type="entry name" value="Ser/Thr_kinase_AS"/>
</dbReference>
<evidence type="ECO:0000259" key="11">
    <source>
        <dbReference type="PROSITE" id="PS50011"/>
    </source>
</evidence>
<dbReference type="Gene3D" id="1.10.510.10">
    <property type="entry name" value="Transferase(Phosphotransferase) domain 1"/>
    <property type="match status" value="1"/>
</dbReference>
<dbReference type="EC" id="2.7.11.25" evidence="2"/>
<keyword evidence="6 9" id="KW-0067">ATP-binding</keyword>
<accession>A0A8J5FCF0</accession>
<dbReference type="GO" id="GO:0004709">
    <property type="term" value="F:MAP kinase kinase kinase activity"/>
    <property type="evidence" value="ECO:0007669"/>
    <property type="project" value="UniProtKB-EC"/>
</dbReference>
<comment type="caution">
    <text evidence="12">The sequence shown here is derived from an EMBL/GenBank/DDBJ whole genome shotgun (WGS) entry which is preliminary data.</text>
</comment>
<evidence type="ECO:0000256" key="10">
    <source>
        <dbReference type="SAM" id="MobiDB-lite"/>
    </source>
</evidence>
<feature type="binding site" evidence="9">
    <location>
        <position position="387"/>
    </location>
    <ligand>
        <name>ATP</name>
        <dbReference type="ChEBI" id="CHEBI:30616"/>
    </ligand>
</feature>
<evidence type="ECO:0000256" key="1">
    <source>
        <dbReference type="ARBA" id="ARBA00006529"/>
    </source>
</evidence>
<comment type="catalytic activity">
    <reaction evidence="8">
        <text>L-seryl-[protein] + ATP = O-phospho-L-seryl-[protein] + ADP + H(+)</text>
        <dbReference type="Rhea" id="RHEA:17989"/>
        <dbReference type="Rhea" id="RHEA-COMP:9863"/>
        <dbReference type="Rhea" id="RHEA-COMP:11604"/>
        <dbReference type="ChEBI" id="CHEBI:15378"/>
        <dbReference type="ChEBI" id="CHEBI:29999"/>
        <dbReference type="ChEBI" id="CHEBI:30616"/>
        <dbReference type="ChEBI" id="CHEBI:83421"/>
        <dbReference type="ChEBI" id="CHEBI:456216"/>
        <dbReference type="EC" id="2.7.11.25"/>
    </reaction>
</comment>
<feature type="region of interest" description="Disordered" evidence="10">
    <location>
        <begin position="187"/>
        <end position="215"/>
    </location>
</feature>
<evidence type="ECO:0000256" key="9">
    <source>
        <dbReference type="PROSITE-ProRule" id="PRU10141"/>
    </source>
</evidence>
<feature type="region of interest" description="Disordered" evidence="10">
    <location>
        <begin position="1"/>
        <end position="55"/>
    </location>
</feature>
<dbReference type="EMBL" id="JACMSC010000015">
    <property type="protein sequence ID" value="KAG6484362.1"/>
    <property type="molecule type" value="Genomic_DNA"/>
</dbReference>
<evidence type="ECO:0000256" key="2">
    <source>
        <dbReference type="ARBA" id="ARBA00012406"/>
    </source>
</evidence>